<keyword evidence="6" id="KW-1185">Reference proteome</keyword>
<evidence type="ECO:0000256" key="2">
    <source>
        <dbReference type="ARBA" id="ARBA00022741"/>
    </source>
</evidence>
<keyword evidence="2" id="KW-0547">Nucleotide-binding</keyword>
<keyword evidence="4" id="KW-0342">GTP-binding</keyword>
<proteinExistence type="predicted"/>
<keyword evidence="3" id="KW-0378">Hydrolase</keyword>
<keyword evidence="1" id="KW-0963">Cytoplasm</keyword>
<dbReference type="InterPro" id="IPR043358">
    <property type="entry name" value="GNL1-like"/>
</dbReference>
<dbReference type="GO" id="GO:0005525">
    <property type="term" value="F:GTP binding"/>
    <property type="evidence" value="ECO:0007669"/>
    <property type="project" value="UniProtKB-KW"/>
</dbReference>
<evidence type="ECO:0000313" key="6">
    <source>
        <dbReference type="Proteomes" id="UP001558652"/>
    </source>
</evidence>
<organism evidence="5 6">
    <name type="scientific">Ranatra chinensis</name>
    <dbReference type="NCBI Taxonomy" id="642074"/>
    <lineage>
        <taxon>Eukaryota</taxon>
        <taxon>Metazoa</taxon>
        <taxon>Ecdysozoa</taxon>
        <taxon>Arthropoda</taxon>
        <taxon>Hexapoda</taxon>
        <taxon>Insecta</taxon>
        <taxon>Pterygota</taxon>
        <taxon>Neoptera</taxon>
        <taxon>Paraneoptera</taxon>
        <taxon>Hemiptera</taxon>
        <taxon>Heteroptera</taxon>
        <taxon>Panheteroptera</taxon>
        <taxon>Nepomorpha</taxon>
        <taxon>Nepidae</taxon>
        <taxon>Ranatrinae</taxon>
        <taxon>Ranatra</taxon>
    </lineage>
</organism>
<dbReference type="Proteomes" id="UP001558652">
    <property type="component" value="Unassembled WGS sequence"/>
</dbReference>
<reference evidence="5 6" key="1">
    <citation type="submission" date="2024-07" db="EMBL/GenBank/DDBJ databases">
        <title>Chromosome-level genome assembly of the water stick insect Ranatra chinensis (Heteroptera: Nepidae).</title>
        <authorList>
            <person name="Liu X."/>
        </authorList>
    </citation>
    <scope>NUCLEOTIDE SEQUENCE [LARGE SCALE GENOMIC DNA]</scope>
    <source>
        <strain evidence="5">Cailab_2021Rc</strain>
        <tissue evidence="5">Muscle</tissue>
    </source>
</reference>
<sequence length="214" mass="25053">MHTADLNDGYDWARLNLQSVTEQSSFEEFLSTAELAGTEFQAEKLNVTFVQPSRPVGVLTAEERKQFEKSKEQKKELLKIPRRPKWTPSTTAEELKEAERQSFLEWRRGLAELQEVEGLTLTPYEKNLDFWRQLWRVVERSDFIVQIVDARNPLLYRCEDLEKYVKEVSPQKSNMLLVNKADFLTVEQRRAWARFGVLCFLVISFTTISPKSTE</sequence>
<dbReference type="SUPFAM" id="SSF52540">
    <property type="entry name" value="P-loop containing nucleoside triphosphate hydrolases"/>
    <property type="match status" value="1"/>
</dbReference>
<accession>A0ABD0XZL6</accession>
<comment type="caution">
    <text evidence="5">The sequence shown here is derived from an EMBL/GenBank/DDBJ whole genome shotgun (WGS) entry which is preliminary data.</text>
</comment>
<dbReference type="EMBL" id="JBFDAA010000017">
    <property type="protein sequence ID" value="KAL1116656.1"/>
    <property type="molecule type" value="Genomic_DNA"/>
</dbReference>
<dbReference type="AlphaFoldDB" id="A0ABD0XZL6"/>
<evidence type="ECO:0000256" key="3">
    <source>
        <dbReference type="ARBA" id="ARBA00022801"/>
    </source>
</evidence>
<evidence type="ECO:0000256" key="4">
    <source>
        <dbReference type="ARBA" id="ARBA00023134"/>
    </source>
</evidence>
<evidence type="ECO:0008006" key="7">
    <source>
        <dbReference type="Google" id="ProtNLM"/>
    </source>
</evidence>
<gene>
    <name evidence="5" type="ORF">AAG570_005128</name>
</gene>
<evidence type="ECO:0000313" key="5">
    <source>
        <dbReference type="EMBL" id="KAL1116656.1"/>
    </source>
</evidence>
<dbReference type="PANTHER" id="PTHR45709:SF2">
    <property type="entry name" value="LARGE SUBUNIT GTPASE 1 HOMOLOG"/>
    <property type="match status" value="1"/>
</dbReference>
<dbReference type="Gene3D" id="3.40.50.300">
    <property type="entry name" value="P-loop containing nucleotide triphosphate hydrolases"/>
    <property type="match status" value="1"/>
</dbReference>
<dbReference type="InterPro" id="IPR027417">
    <property type="entry name" value="P-loop_NTPase"/>
</dbReference>
<evidence type="ECO:0000256" key="1">
    <source>
        <dbReference type="ARBA" id="ARBA00022490"/>
    </source>
</evidence>
<dbReference type="PANTHER" id="PTHR45709">
    <property type="entry name" value="LARGE SUBUNIT GTPASE 1 HOMOLOG-RELATED"/>
    <property type="match status" value="1"/>
</dbReference>
<protein>
    <recommendedName>
        <fullName evidence="7">Large subunit GTPase 1 homolog</fullName>
    </recommendedName>
</protein>
<name>A0ABD0XZL6_9HEMI</name>
<dbReference type="GO" id="GO:0016787">
    <property type="term" value="F:hydrolase activity"/>
    <property type="evidence" value="ECO:0007669"/>
    <property type="project" value="UniProtKB-KW"/>
</dbReference>